<keyword evidence="2" id="KW-0815">Transposition</keyword>
<keyword evidence="7" id="KW-1185">Reference proteome</keyword>
<evidence type="ECO:0000256" key="4">
    <source>
        <dbReference type="ARBA" id="ARBA00023172"/>
    </source>
</evidence>
<dbReference type="PANTHER" id="PTHR33258">
    <property type="entry name" value="TRANSPOSASE INSL FOR INSERTION SEQUENCE ELEMENT IS186A-RELATED"/>
    <property type="match status" value="1"/>
</dbReference>
<accession>A0A235B625</accession>
<dbReference type="GO" id="GO:0006313">
    <property type="term" value="P:DNA transposition"/>
    <property type="evidence" value="ECO:0007669"/>
    <property type="project" value="InterPro"/>
</dbReference>
<comment type="caution">
    <text evidence="6">The sequence shown here is derived from an EMBL/GenBank/DDBJ whole genome shotgun (WGS) entry which is preliminary data.</text>
</comment>
<proteinExistence type="inferred from homology"/>
<keyword evidence="4" id="KW-0233">DNA recombination</keyword>
<keyword evidence="3" id="KW-0238">DNA-binding</keyword>
<protein>
    <recommendedName>
        <fullName evidence="5">Transposase IS4-like domain-containing protein</fullName>
    </recommendedName>
</protein>
<dbReference type="Proteomes" id="UP000215459">
    <property type="component" value="Unassembled WGS sequence"/>
</dbReference>
<dbReference type="Pfam" id="PF01609">
    <property type="entry name" value="DDE_Tnp_1"/>
    <property type="match status" value="1"/>
</dbReference>
<evidence type="ECO:0000256" key="2">
    <source>
        <dbReference type="ARBA" id="ARBA00022578"/>
    </source>
</evidence>
<dbReference type="GO" id="GO:0004803">
    <property type="term" value="F:transposase activity"/>
    <property type="evidence" value="ECO:0007669"/>
    <property type="project" value="InterPro"/>
</dbReference>
<feature type="domain" description="Transposase IS4-like" evidence="5">
    <location>
        <begin position="54"/>
        <end position="212"/>
    </location>
</feature>
<evidence type="ECO:0000259" key="5">
    <source>
        <dbReference type="Pfam" id="PF01609"/>
    </source>
</evidence>
<comment type="similarity">
    <text evidence="1">Belongs to the transposase 11 family.</text>
</comment>
<dbReference type="GO" id="GO:0003677">
    <property type="term" value="F:DNA binding"/>
    <property type="evidence" value="ECO:0007669"/>
    <property type="project" value="UniProtKB-KW"/>
</dbReference>
<dbReference type="InterPro" id="IPR012337">
    <property type="entry name" value="RNaseH-like_sf"/>
</dbReference>
<evidence type="ECO:0000256" key="3">
    <source>
        <dbReference type="ARBA" id="ARBA00023125"/>
    </source>
</evidence>
<dbReference type="EMBL" id="NOWF01000005">
    <property type="protein sequence ID" value="OYD07758.1"/>
    <property type="molecule type" value="Genomic_DNA"/>
</dbReference>
<dbReference type="NCBIfam" id="NF033592">
    <property type="entry name" value="transpos_IS4_1"/>
    <property type="match status" value="1"/>
</dbReference>
<dbReference type="InterPro" id="IPR047952">
    <property type="entry name" value="Transpos_IS4"/>
</dbReference>
<dbReference type="PANTHER" id="PTHR33258:SF1">
    <property type="entry name" value="TRANSPOSASE INSL FOR INSERTION SEQUENCE ELEMENT IS186A-RELATED"/>
    <property type="match status" value="1"/>
</dbReference>
<organism evidence="6 7">
    <name type="scientific">Paludifilum halophilum</name>
    <dbReference type="NCBI Taxonomy" id="1642702"/>
    <lineage>
        <taxon>Bacteria</taxon>
        <taxon>Bacillati</taxon>
        <taxon>Bacillota</taxon>
        <taxon>Bacilli</taxon>
        <taxon>Bacillales</taxon>
        <taxon>Thermoactinomycetaceae</taxon>
        <taxon>Paludifilum</taxon>
    </lineage>
</organism>
<sequence>MAHSALQLDHPTFAFPLEAPFTLDPTTMTVGQGAFSGRKIRCEAVCSSGSVTQALSQVEEFLARTHDAPMAPKLKAPQTVTVQDRAYVDVKRMEKMDQSGVHFVVRLRRNLTVSSWKSLPEDSPVLRDGTCYLGESRQRFRMVSFRDDKRWEFHVTTNLRGVSAETIAELCRERWQVELFFRWMKQHLNVKHLFRTTMNAVYGQLFCTCIAYHVLLRRLYSQEKPVRFEKVSILDFMRNLWSVQLPAEWVLSLFDHLQRPKLYTIFG</sequence>
<reference evidence="6 7" key="1">
    <citation type="submission" date="2017-07" db="EMBL/GenBank/DDBJ databases">
        <title>The genome sequence of Paludifilum halophilum highlights mechanisms for microbial adaptation to high salt environemnts.</title>
        <authorList>
            <person name="Belbahri L."/>
        </authorList>
    </citation>
    <scope>NUCLEOTIDE SEQUENCE [LARGE SCALE GENOMIC DNA]</scope>
    <source>
        <strain evidence="6 7">DSM 102817</strain>
    </source>
</reference>
<evidence type="ECO:0000256" key="1">
    <source>
        <dbReference type="ARBA" id="ARBA00010075"/>
    </source>
</evidence>
<dbReference type="InterPro" id="IPR002559">
    <property type="entry name" value="Transposase_11"/>
</dbReference>
<dbReference type="OrthoDB" id="368860at2"/>
<name>A0A235B625_9BACL</name>
<evidence type="ECO:0000313" key="6">
    <source>
        <dbReference type="EMBL" id="OYD07758.1"/>
    </source>
</evidence>
<evidence type="ECO:0000313" key="7">
    <source>
        <dbReference type="Proteomes" id="UP000215459"/>
    </source>
</evidence>
<gene>
    <name evidence="6" type="ORF">CHM34_09815</name>
</gene>
<dbReference type="SUPFAM" id="SSF53098">
    <property type="entry name" value="Ribonuclease H-like"/>
    <property type="match status" value="1"/>
</dbReference>
<dbReference type="AlphaFoldDB" id="A0A235B625"/>